<reference evidence="5 6" key="1">
    <citation type="journal article" date="2017" name="Front. Microbiol.">
        <title>Labilibaculum manganireducens gen. nov., sp. nov. and Labilibaculum filiforme sp. nov., Novel Bacteroidetes Isolated from Subsurface Sediments of the Baltic Sea.</title>
        <authorList>
            <person name="Vandieken V."/>
            <person name="Marshall I.P."/>
            <person name="Niemann H."/>
            <person name="Engelen B."/>
            <person name="Cypionka H."/>
        </authorList>
    </citation>
    <scope>NUCLEOTIDE SEQUENCE [LARGE SCALE GENOMIC DNA]</scope>
    <source>
        <strain evidence="5 6">59.16B</strain>
    </source>
</reference>
<dbReference type="InterPro" id="IPR000843">
    <property type="entry name" value="HTH_LacI"/>
</dbReference>
<dbReference type="Gene3D" id="1.10.260.40">
    <property type="entry name" value="lambda repressor-like DNA-binding domains"/>
    <property type="match status" value="1"/>
</dbReference>
<evidence type="ECO:0000313" key="6">
    <source>
        <dbReference type="Proteomes" id="UP000233535"/>
    </source>
</evidence>
<dbReference type="PROSITE" id="PS50932">
    <property type="entry name" value="HTH_LACI_2"/>
    <property type="match status" value="1"/>
</dbReference>
<dbReference type="InterPro" id="IPR025997">
    <property type="entry name" value="SBP_2_dom"/>
</dbReference>
<dbReference type="OrthoDB" id="628703at2"/>
<dbReference type="PANTHER" id="PTHR30146">
    <property type="entry name" value="LACI-RELATED TRANSCRIPTIONAL REPRESSOR"/>
    <property type="match status" value="1"/>
</dbReference>
<dbReference type="Gene3D" id="3.40.50.2300">
    <property type="match status" value="2"/>
</dbReference>
<dbReference type="Proteomes" id="UP000233535">
    <property type="component" value="Unassembled WGS sequence"/>
</dbReference>
<keyword evidence="6" id="KW-1185">Reference proteome</keyword>
<dbReference type="PROSITE" id="PS00356">
    <property type="entry name" value="HTH_LACI_1"/>
    <property type="match status" value="1"/>
</dbReference>
<keyword evidence="1" id="KW-0805">Transcription regulation</keyword>
<dbReference type="SUPFAM" id="SSF47413">
    <property type="entry name" value="lambda repressor-like DNA-binding domains"/>
    <property type="match status" value="1"/>
</dbReference>
<proteinExistence type="predicted"/>
<dbReference type="InterPro" id="IPR028082">
    <property type="entry name" value="Peripla_BP_I"/>
</dbReference>
<dbReference type="SMART" id="SM00354">
    <property type="entry name" value="HTH_LACI"/>
    <property type="match status" value="1"/>
</dbReference>
<protein>
    <recommendedName>
        <fullName evidence="4">HTH lacI-type domain-containing protein</fullName>
    </recommendedName>
</protein>
<sequence>MAKIRIKDIAEQAGVSVGTVDRVLHNRGEVAEETKTKILEIAKANNYQPNLIARALTSKKRCVFASLLPSPTEEDVFWQSPLDGINNATLELEQFQLKVENFFFEHYDKSDFIKKTEKILELQPEGVIFPPIYKNESKEFATKLEKLGIPFVFLESKIETCNYLAYVGSDGYHGGRVAANLIDFGVADNDDILVLNLAKDLENIHHLKQRTQGFLDYFMDYGKNQGSKITMEIPSTNSMEIQEKLDSILSSNNNIKAIFVTGSKVYKIAQYLIKNQIKNISLIGFDPIDQNIKYLNQGAINFLIGQHPYQQGFKSVKTLFEHVLLNHDIVKDEILPADIITKESYQLNKA</sequence>
<organism evidence="5 6">
    <name type="scientific">Labilibaculum filiforme</name>
    <dbReference type="NCBI Taxonomy" id="1940526"/>
    <lineage>
        <taxon>Bacteria</taxon>
        <taxon>Pseudomonadati</taxon>
        <taxon>Bacteroidota</taxon>
        <taxon>Bacteroidia</taxon>
        <taxon>Marinilabiliales</taxon>
        <taxon>Marinifilaceae</taxon>
        <taxon>Labilibaculum</taxon>
    </lineage>
</organism>
<feature type="domain" description="HTH lacI-type" evidence="4">
    <location>
        <begin position="4"/>
        <end position="58"/>
    </location>
</feature>
<evidence type="ECO:0000256" key="1">
    <source>
        <dbReference type="ARBA" id="ARBA00023015"/>
    </source>
</evidence>
<dbReference type="Pfam" id="PF13407">
    <property type="entry name" value="Peripla_BP_4"/>
    <property type="match status" value="1"/>
</dbReference>
<dbReference type="GO" id="GO:0003700">
    <property type="term" value="F:DNA-binding transcription factor activity"/>
    <property type="evidence" value="ECO:0007669"/>
    <property type="project" value="TreeGrafter"/>
</dbReference>
<evidence type="ECO:0000259" key="4">
    <source>
        <dbReference type="PROSITE" id="PS50932"/>
    </source>
</evidence>
<keyword evidence="3" id="KW-0804">Transcription</keyword>
<dbReference type="InterPro" id="IPR010982">
    <property type="entry name" value="Lambda_DNA-bd_dom_sf"/>
</dbReference>
<dbReference type="CDD" id="cd01392">
    <property type="entry name" value="HTH_LacI"/>
    <property type="match status" value="1"/>
</dbReference>
<dbReference type="SUPFAM" id="SSF53822">
    <property type="entry name" value="Periplasmic binding protein-like I"/>
    <property type="match status" value="1"/>
</dbReference>
<comment type="caution">
    <text evidence="5">The sequence shown here is derived from an EMBL/GenBank/DDBJ whole genome shotgun (WGS) entry which is preliminary data.</text>
</comment>
<evidence type="ECO:0000313" key="5">
    <source>
        <dbReference type="EMBL" id="PKQ65058.1"/>
    </source>
</evidence>
<dbReference type="AlphaFoldDB" id="A0A2N3I426"/>
<accession>A0A2N3I426</accession>
<gene>
    <name evidence="5" type="ORF">BZG02_04290</name>
</gene>
<dbReference type="RefSeq" id="WP_101260167.1">
    <property type="nucleotide sequence ID" value="NZ_MVDD01000002.1"/>
</dbReference>
<dbReference type="Pfam" id="PF00356">
    <property type="entry name" value="LacI"/>
    <property type="match status" value="1"/>
</dbReference>
<dbReference type="PANTHER" id="PTHR30146:SF144">
    <property type="entry name" value="LACI-FAMILY TRANSCRIPTION REGULATOR"/>
    <property type="match status" value="1"/>
</dbReference>
<evidence type="ECO:0000256" key="3">
    <source>
        <dbReference type="ARBA" id="ARBA00023163"/>
    </source>
</evidence>
<evidence type="ECO:0000256" key="2">
    <source>
        <dbReference type="ARBA" id="ARBA00023125"/>
    </source>
</evidence>
<dbReference type="GO" id="GO:0000976">
    <property type="term" value="F:transcription cis-regulatory region binding"/>
    <property type="evidence" value="ECO:0007669"/>
    <property type="project" value="TreeGrafter"/>
</dbReference>
<name>A0A2N3I426_9BACT</name>
<keyword evidence="2" id="KW-0238">DNA-binding</keyword>
<dbReference type="EMBL" id="MVDD01000002">
    <property type="protein sequence ID" value="PKQ65058.1"/>
    <property type="molecule type" value="Genomic_DNA"/>
</dbReference>